<dbReference type="InterPro" id="IPR036388">
    <property type="entry name" value="WH-like_DNA-bd_sf"/>
</dbReference>
<protein>
    <submittedName>
        <fullName evidence="2">MurR/RpiR family transcriptional regulator</fullName>
    </submittedName>
</protein>
<dbReference type="Gene3D" id="3.40.50.10490">
    <property type="entry name" value="Glucose-6-phosphate isomerase like protein, domain 1"/>
    <property type="match status" value="1"/>
</dbReference>
<dbReference type="EMBL" id="JBHUDD010000148">
    <property type="protein sequence ID" value="MFD1510925.1"/>
    <property type="molecule type" value="Genomic_DNA"/>
</dbReference>
<sequence>MTDQNNESGLRERLTENFSRFTKAEKAIANYMLIEFDGLAFETAASIAETVGVSQMTVGRFLRTIGYQGFNELKIDLRNEIEAKPVLVSNRLERIRDTKEQAGRWDSFELEVSGLQSAYQQRGTPAWDSAVATISGASQVHVAGFQTISGIASSFAGRLSYLRDGVYQQDGRDGTFAEIFAGTQERRCLVLFEMRRYTQLSHVLLSAAVEEGVSIVLICDSHCYWARDYTEIVLPLRTESGLFWDSQAPFSSLTGLLLNDIITHIGDTVVDRLNRMRKLQDRFGAFQD</sequence>
<evidence type="ECO:0000313" key="2">
    <source>
        <dbReference type="EMBL" id="MFD1510925.1"/>
    </source>
</evidence>
<dbReference type="InterPro" id="IPR000281">
    <property type="entry name" value="HTH_RpiR"/>
</dbReference>
<comment type="caution">
    <text evidence="2">The sequence shown here is derived from an EMBL/GenBank/DDBJ whole genome shotgun (WGS) entry which is preliminary data.</text>
</comment>
<dbReference type="Pfam" id="PF01418">
    <property type="entry name" value="HTH_6"/>
    <property type="match status" value="1"/>
</dbReference>
<dbReference type="PANTHER" id="PTHR30514">
    <property type="entry name" value="GLUCOKINASE"/>
    <property type="match status" value="1"/>
</dbReference>
<gene>
    <name evidence="2" type="ORF">ACFTOW_16190</name>
</gene>
<dbReference type="PANTHER" id="PTHR30514:SF18">
    <property type="entry name" value="RPIR-FAMILY TRANSCRIPTIONAL REGULATOR"/>
    <property type="match status" value="1"/>
</dbReference>
<dbReference type="SUPFAM" id="SSF46689">
    <property type="entry name" value="Homeodomain-like"/>
    <property type="match status" value="1"/>
</dbReference>
<dbReference type="Gene3D" id="1.10.10.10">
    <property type="entry name" value="Winged helix-like DNA-binding domain superfamily/Winged helix DNA-binding domain"/>
    <property type="match status" value="1"/>
</dbReference>
<evidence type="ECO:0000313" key="3">
    <source>
        <dbReference type="Proteomes" id="UP001597186"/>
    </source>
</evidence>
<reference evidence="3" key="1">
    <citation type="journal article" date="2019" name="Int. J. Syst. Evol. Microbiol.">
        <title>The Global Catalogue of Microorganisms (GCM) 10K type strain sequencing project: providing services to taxonomists for standard genome sequencing and annotation.</title>
        <authorList>
            <consortium name="The Broad Institute Genomics Platform"/>
            <consortium name="The Broad Institute Genome Sequencing Center for Infectious Disease"/>
            <person name="Wu L."/>
            <person name="Ma J."/>
        </authorList>
    </citation>
    <scope>NUCLEOTIDE SEQUENCE [LARGE SCALE GENOMIC DNA]</scope>
    <source>
        <strain evidence="3">CGMCC 1.12477</strain>
    </source>
</reference>
<proteinExistence type="predicted"/>
<organism evidence="2 3">
    <name type="scientific">Lacimonas salitolerans</name>
    <dbReference type="NCBI Taxonomy" id="1323750"/>
    <lineage>
        <taxon>Bacteria</taxon>
        <taxon>Pseudomonadati</taxon>
        <taxon>Pseudomonadota</taxon>
        <taxon>Alphaproteobacteria</taxon>
        <taxon>Rhodobacterales</taxon>
        <taxon>Paracoccaceae</taxon>
        <taxon>Lacimonas</taxon>
    </lineage>
</organism>
<dbReference type="PROSITE" id="PS51071">
    <property type="entry name" value="HTH_RPIR"/>
    <property type="match status" value="1"/>
</dbReference>
<evidence type="ECO:0000259" key="1">
    <source>
        <dbReference type="PROSITE" id="PS51071"/>
    </source>
</evidence>
<keyword evidence="3" id="KW-1185">Reference proteome</keyword>
<dbReference type="InterPro" id="IPR009057">
    <property type="entry name" value="Homeodomain-like_sf"/>
</dbReference>
<feature type="domain" description="HTH rpiR-type" evidence="1">
    <location>
        <begin position="8"/>
        <end position="84"/>
    </location>
</feature>
<accession>A0ABW4EJ62</accession>
<dbReference type="InterPro" id="IPR047640">
    <property type="entry name" value="RpiR-like"/>
</dbReference>
<dbReference type="Proteomes" id="UP001597186">
    <property type="component" value="Unassembled WGS sequence"/>
</dbReference>
<name>A0ABW4EJ62_9RHOB</name>
<dbReference type="RefSeq" id="WP_379917588.1">
    <property type="nucleotide sequence ID" value="NZ_JBHUDD010000148.1"/>
</dbReference>